<sequence length="27" mass="3114">MKAEANLEKDADWRQENGKNDANDVHD</sequence>
<comment type="caution">
    <text evidence="2">The sequence shown here is derived from an EMBL/GenBank/DDBJ whole genome shotgun (WGS) entry which is preliminary data.</text>
</comment>
<accession>A0A7W6C648</accession>
<evidence type="ECO:0000313" key="2">
    <source>
        <dbReference type="EMBL" id="MBB3944638.1"/>
    </source>
</evidence>
<gene>
    <name evidence="2" type="ORF">GGQ73_000563</name>
</gene>
<protein>
    <submittedName>
        <fullName evidence="2">Uncharacterized protein</fullName>
    </submittedName>
</protein>
<evidence type="ECO:0000313" key="3">
    <source>
        <dbReference type="Proteomes" id="UP000565286"/>
    </source>
</evidence>
<dbReference type="EMBL" id="JACIDV010000002">
    <property type="protein sequence ID" value="MBB3944638.1"/>
    <property type="molecule type" value="Genomic_DNA"/>
</dbReference>
<name>A0A7W6C648_9HYPH</name>
<dbReference type="Proteomes" id="UP000565286">
    <property type="component" value="Unassembled WGS sequence"/>
</dbReference>
<reference evidence="2 3" key="1">
    <citation type="submission" date="2020-08" db="EMBL/GenBank/DDBJ databases">
        <title>Genomic Encyclopedia of Type Strains, Phase IV (KMG-IV): sequencing the most valuable type-strain genomes for metagenomic binning, comparative biology and taxonomic classification.</title>
        <authorList>
            <person name="Goeker M."/>
        </authorList>
    </citation>
    <scope>NUCLEOTIDE SEQUENCE [LARGE SCALE GENOMIC DNA]</scope>
    <source>
        <strain evidence="2 3">DSM 26438</strain>
    </source>
</reference>
<keyword evidence="3" id="KW-1185">Reference proteome</keyword>
<organism evidence="2 3">
    <name type="scientific">Rhizobium skierniewicense</name>
    <dbReference type="NCBI Taxonomy" id="984260"/>
    <lineage>
        <taxon>Bacteria</taxon>
        <taxon>Pseudomonadati</taxon>
        <taxon>Pseudomonadota</taxon>
        <taxon>Alphaproteobacteria</taxon>
        <taxon>Hyphomicrobiales</taxon>
        <taxon>Rhizobiaceae</taxon>
        <taxon>Rhizobium/Agrobacterium group</taxon>
        <taxon>Rhizobium</taxon>
    </lineage>
</organism>
<evidence type="ECO:0000256" key="1">
    <source>
        <dbReference type="SAM" id="MobiDB-lite"/>
    </source>
</evidence>
<dbReference type="AlphaFoldDB" id="A0A7W6C648"/>
<proteinExistence type="predicted"/>
<feature type="region of interest" description="Disordered" evidence="1">
    <location>
        <begin position="1"/>
        <end position="27"/>
    </location>
</feature>